<accession>A0A9W6EUG8</accession>
<dbReference type="Pfam" id="PF13290">
    <property type="entry name" value="CHB_HEX_C_1"/>
    <property type="match status" value="1"/>
</dbReference>
<evidence type="ECO:0000313" key="2">
    <source>
        <dbReference type="EMBL" id="GLB51307.1"/>
    </source>
</evidence>
<dbReference type="Pfam" id="PF01663">
    <property type="entry name" value="Phosphodiest"/>
    <property type="match status" value="1"/>
</dbReference>
<gene>
    <name evidence="2" type="ORF">NBRC110019_03460</name>
</gene>
<keyword evidence="3" id="KW-1185">Reference proteome</keyword>
<dbReference type="Proteomes" id="UP001143545">
    <property type="component" value="Unassembled WGS sequence"/>
</dbReference>
<dbReference type="PROSITE" id="PS51820">
    <property type="entry name" value="PA14"/>
    <property type="match status" value="1"/>
</dbReference>
<dbReference type="GO" id="GO:0016787">
    <property type="term" value="F:hydrolase activity"/>
    <property type="evidence" value="ECO:0007669"/>
    <property type="project" value="UniProtKB-ARBA"/>
</dbReference>
<dbReference type="CDD" id="cd00016">
    <property type="entry name" value="ALP_like"/>
    <property type="match status" value="1"/>
</dbReference>
<dbReference type="Pfam" id="PF07691">
    <property type="entry name" value="PA14"/>
    <property type="match status" value="1"/>
</dbReference>
<dbReference type="PANTHER" id="PTHR10151">
    <property type="entry name" value="ECTONUCLEOTIDE PYROPHOSPHATASE/PHOSPHODIESTERASE"/>
    <property type="match status" value="1"/>
</dbReference>
<dbReference type="InterPro" id="IPR037524">
    <property type="entry name" value="PA14/GLEYA"/>
</dbReference>
<comment type="caution">
    <text evidence="2">The sequence shown here is derived from an EMBL/GenBank/DDBJ whole genome shotgun (WGS) entry which is preliminary data.</text>
</comment>
<evidence type="ECO:0000313" key="3">
    <source>
        <dbReference type="Proteomes" id="UP001143545"/>
    </source>
</evidence>
<dbReference type="AlphaFoldDB" id="A0A9W6EUG8"/>
<organism evidence="2 3">
    <name type="scientific">Neptunitalea chrysea</name>
    <dbReference type="NCBI Taxonomy" id="1647581"/>
    <lineage>
        <taxon>Bacteria</taxon>
        <taxon>Pseudomonadati</taxon>
        <taxon>Bacteroidota</taxon>
        <taxon>Flavobacteriia</taxon>
        <taxon>Flavobacteriales</taxon>
        <taxon>Flavobacteriaceae</taxon>
        <taxon>Neptunitalea</taxon>
    </lineage>
</organism>
<dbReference type="EMBL" id="BRVP01000002">
    <property type="protein sequence ID" value="GLB51307.1"/>
    <property type="molecule type" value="Genomic_DNA"/>
</dbReference>
<dbReference type="RefSeq" id="WP_281751714.1">
    <property type="nucleotide sequence ID" value="NZ_BRVP01000002.1"/>
</dbReference>
<dbReference type="SMART" id="SM00758">
    <property type="entry name" value="PA14"/>
    <property type="match status" value="1"/>
</dbReference>
<evidence type="ECO:0000259" key="1">
    <source>
        <dbReference type="PROSITE" id="PS51820"/>
    </source>
</evidence>
<name>A0A9W6EUG8_9FLAO</name>
<dbReference type="InterPro" id="IPR011658">
    <property type="entry name" value="PA14_dom"/>
</dbReference>
<dbReference type="InterPro" id="IPR059177">
    <property type="entry name" value="GH29D-like_dom"/>
</dbReference>
<reference evidence="2" key="1">
    <citation type="submission" date="2022-07" db="EMBL/GenBank/DDBJ databases">
        <title>Taxonomy of Novel Oxalotrophic and Methylotrophic Bacteria.</title>
        <authorList>
            <person name="Sahin N."/>
            <person name="Tani A."/>
        </authorList>
    </citation>
    <scope>NUCLEOTIDE SEQUENCE</scope>
    <source>
        <strain evidence="2">AM327</strain>
    </source>
</reference>
<dbReference type="Gene3D" id="3.90.182.10">
    <property type="entry name" value="Toxin - Anthrax Protective Antigen,domain 1"/>
    <property type="match status" value="1"/>
</dbReference>
<dbReference type="InterPro" id="IPR002591">
    <property type="entry name" value="Phosphodiest/P_Trfase"/>
</dbReference>
<proteinExistence type="predicted"/>
<dbReference type="PANTHER" id="PTHR10151:SF120">
    <property type="entry name" value="BIS(5'-ADENOSYL)-TRIPHOSPHATASE"/>
    <property type="match status" value="1"/>
</dbReference>
<sequence>MKYIKFAMAIGIFFLWSCHSDKLQKEVASNSFTYKHIVVIGFDGLSPDGLKHAETPNFDRLITEGASTMQARAVLPTSSSTNWASMIMGAGPEQHGILSNSWERDNFVLPTVVQNEPYLFPTIFSHIRKANPNAEIGTIYHWDGFGRLFEKSAVSYDINGDSEDETEALASAYIKDKNPDFTFIHFDHVDHAGHEFGHGTKEYYESVAKADELLGKLISTIESSQLAKETLVIVSSDHGGIGKGHGGASLAEIEIPFILWGPHVKKGYHIKYPVYQYDNAATVAYGFGLKLPIACIGKPVLEAFEGNEISDDYAIIERQPAPIIKPEAVLSKVAGGLFVNEATVSIESIASEGIIRFTIDGSMPKSTSGIYTEPFKVSSNTVIKAGIFKNGVLISSISDAYFRIREEKKKKPVGYKLFYLKDLKELPSVLGLEPDAIGTCFEFTSDEVAEPIKSNTVVVFSSKLIIDNEDDYRFSTRSDDGSKLFIDGKEVVNNDGDHGIKEKSGKIHLKPGTYNINVHWFNGGGDGWLDVYYANSQFTRQILPTSMLAL</sequence>
<dbReference type="Gene3D" id="3.40.720.10">
    <property type="entry name" value="Alkaline Phosphatase, subunit A"/>
    <property type="match status" value="2"/>
</dbReference>
<dbReference type="SUPFAM" id="SSF56988">
    <property type="entry name" value="Anthrax protective antigen"/>
    <property type="match status" value="1"/>
</dbReference>
<feature type="domain" description="PA14" evidence="1">
    <location>
        <begin position="408"/>
        <end position="547"/>
    </location>
</feature>
<dbReference type="SUPFAM" id="SSF53649">
    <property type="entry name" value="Alkaline phosphatase-like"/>
    <property type="match status" value="1"/>
</dbReference>
<protein>
    <recommendedName>
        <fullName evidence="1">PA14 domain-containing protein</fullName>
    </recommendedName>
</protein>
<dbReference type="InterPro" id="IPR017850">
    <property type="entry name" value="Alkaline_phosphatase_core_sf"/>
</dbReference>